<feature type="signal peptide" evidence="1">
    <location>
        <begin position="1"/>
        <end position="16"/>
    </location>
</feature>
<organism evidence="2 3">
    <name type="scientific">Thelohanellus kitauei</name>
    <name type="common">Myxosporean</name>
    <dbReference type="NCBI Taxonomy" id="669202"/>
    <lineage>
        <taxon>Eukaryota</taxon>
        <taxon>Metazoa</taxon>
        <taxon>Cnidaria</taxon>
        <taxon>Myxozoa</taxon>
        <taxon>Myxosporea</taxon>
        <taxon>Bivalvulida</taxon>
        <taxon>Platysporina</taxon>
        <taxon>Myxobolidae</taxon>
        <taxon>Thelohanellus</taxon>
    </lineage>
</organism>
<keyword evidence="1" id="KW-0732">Signal</keyword>
<accession>A0A0C2N320</accession>
<protein>
    <submittedName>
        <fullName evidence="2">Uncharacterized protein</fullName>
    </submittedName>
</protein>
<evidence type="ECO:0000313" key="2">
    <source>
        <dbReference type="EMBL" id="KII70730.1"/>
    </source>
</evidence>
<reference evidence="2 3" key="1">
    <citation type="journal article" date="2014" name="Genome Biol. Evol.">
        <title>The genome of the myxosporean Thelohanellus kitauei shows adaptations to nutrient acquisition within its fish host.</title>
        <authorList>
            <person name="Yang Y."/>
            <person name="Xiong J."/>
            <person name="Zhou Z."/>
            <person name="Huo F."/>
            <person name="Miao W."/>
            <person name="Ran C."/>
            <person name="Liu Y."/>
            <person name="Zhang J."/>
            <person name="Feng J."/>
            <person name="Wang M."/>
            <person name="Wang M."/>
            <person name="Wang L."/>
            <person name="Yao B."/>
        </authorList>
    </citation>
    <scope>NUCLEOTIDE SEQUENCE [LARGE SCALE GENOMIC DNA]</scope>
    <source>
        <strain evidence="2">Wuqing</strain>
    </source>
</reference>
<keyword evidence="3" id="KW-1185">Reference proteome</keyword>
<dbReference type="AlphaFoldDB" id="A0A0C2N320"/>
<dbReference type="EMBL" id="JWZT01001984">
    <property type="protein sequence ID" value="KII70730.1"/>
    <property type="molecule type" value="Genomic_DNA"/>
</dbReference>
<comment type="caution">
    <text evidence="2">The sequence shown here is derived from an EMBL/GenBank/DDBJ whole genome shotgun (WGS) entry which is preliminary data.</text>
</comment>
<evidence type="ECO:0000313" key="3">
    <source>
        <dbReference type="Proteomes" id="UP000031668"/>
    </source>
</evidence>
<feature type="chain" id="PRO_5002169164" evidence="1">
    <location>
        <begin position="17"/>
        <end position="133"/>
    </location>
</feature>
<evidence type="ECO:0000256" key="1">
    <source>
        <dbReference type="SAM" id="SignalP"/>
    </source>
</evidence>
<dbReference type="Proteomes" id="UP000031668">
    <property type="component" value="Unassembled WGS sequence"/>
</dbReference>
<name>A0A0C2N320_THEKT</name>
<gene>
    <name evidence="2" type="ORF">RF11_06011</name>
</gene>
<proteinExistence type="predicted"/>
<sequence>MLAYILLVFLIATVSKLTENLPRCYIYHMEALHLLDVDNFHDYTLKIFKIENSIFTIKYSENVYPWLEINCKSFDREDEIEFSECVLSTQRMKMVQFSRNRLGYTKKYTFNNDELTDISAYFTGTNFVDDFER</sequence>